<proteinExistence type="predicted"/>
<dbReference type="GO" id="GO:0005524">
    <property type="term" value="F:ATP binding"/>
    <property type="evidence" value="ECO:0007669"/>
    <property type="project" value="InterPro"/>
</dbReference>
<dbReference type="GeneID" id="92364669"/>
<dbReference type="RefSeq" id="XP_067067328.1">
    <property type="nucleotide sequence ID" value="XM_067210727.1"/>
</dbReference>
<reference evidence="2 3" key="1">
    <citation type="submission" date="2016-10" db="EMBL/GenBank/DDBJ databases">
        <title>Reductive evolution of mitochondrial metabolism and differential evolution of invasion-related proteins in Cryptosporidium.</title>
        <authorList>
            <person name="Liu S."/>
            <person name="Roellig D.M."/>
            <person name="Guo Y."/>
            <person name="Li N."/>
            <person name="Frace M.A."/>
            <person name="Tang K."/>
            <person name="Zhang L."/>
            <person name="Feng Y."/>
            <person name="Xiao L."/>
        </authorList>
    </citation>
    <scope>NUCLEOTIDE SEQUENCE [LARGE SCALE GENOMIC DNA]</scope>
    <source>
        <strain evidence="2">30847</strain>
    </source>
</reference>
<dbReference type="EMBL" id="LRBS01000092">
    <property type="protein sequence ID" value="OII74962.1"/>
    <property type="molecule type" value="Genomic_DNA"/>
</dbReference>
<dbReference type="OrthoDB" id="4062651at2759"/>
<dbReference type="SMART" id="SM00220">
    <property type="entry name" value="S_TKc"/>
    <property type="match status" value="1"/>
</dbReference>
<organism evidence="2 3">
    <name type="scientific">Cryptosporidium andersoni</name>
    <dbReference type="NCBI Taxonomy" id="117008"/>
    <lineage>
        <taxon>Eukaryota</taxon>
        <taxon>Sar</taxon>
        <taxon>Alveolata</taxon>
        <taxon>Apicomplexa</taxon>
        <taxon>Conoidasida</taxon>
        <taxon>Coccidia</taxon>
        <taxon>Eucoccidiorida</taxon>
        <taxon>Eimeriorina</taxon>
        <taxon>Cryptosporidiidae</taxon>
        <taxon>Cryptosporidium</taxon>
    </lineage>
</organism>
<dbReference type="PANTHER" id="PTHR24362:SF309">
    <property type="entry name" value="PROTEIN KINASE DOMAIN-CONTAINING PROTEIN"/>
    <property type="match status" value="1"/>
</dbReference>
<evidence type="ECO:0000259" key="1">
    <source>
        <dbReference type="PROSITE" id="PS50011"/>
    </source>
</evidence>
<dbReference type="InterPro" id="IPR000719">
    <property type="entry name" value="Prot_kinase_dom"/>
</dbReference>
<evidence type="ECO:0000313" key="3">
    <source>
        <dbReference type="Proteomes" id="UP000186804"/>
    </source>
</evidence>
<keyword evidence="3" id="KW-1185">Reference proteome</keyword>
<dbReference type="Gene3D" id="1.10.510.10">
    <property type="entry name" value="Transferase(Phosphotransferase) domain 1"/>
    <property type="match status" value="1"/>
</dbReference>
<dbReference type="GO" id="GO:0004672">
    <property type="term" value="F:protein kinase activity"/>
    <property type="evidence" value="ECO:0007669"/>
    <property type="project" value="InterPro"/>
</dbReference>
<dbReference type="AlphaFoldDB" id="A0A1J4ML17"/>
<name>A0A1J4ML17_9CRYT</name>
<dbReference type="SUPFAM" id="SSF56112">
    <property type="entry name" value="Protein kinase-like (PK-like)"/>
    <property type="match status" value="1"/>
</dbReference>
<evidence type="ECO:0000313" key="2">
    <source>
        <dbReference type="EMBL" id="OII74962.1"/>
    </source>
</evidence>
<dbReference type="Pfam" id="PF00069">
    <property type="entry name" value="Pkinase"/>
    <property type="match status" value="1"/>
</dbReference>
<dbReference type="PANTHER" id="PTHR24362">
    <property type="entry name" value="SERINE/THREONINE-PROTEIN KINASE NEK"/>
    <property type="match status" value="1"/>
</dbReference>
<accession>A0A1J4ML17</accession>
<protein>
    <recommendedName>
        <fullName evidence="1">Protein kinase domain-containing protein</fullName>
    </recommendedName>
</protein>
<dbReference type="PROSITE" id="PS50011">
    <property type="entry name" value="PROTEIN_KINASE_DOM"/>
    <property type="match status" value="1"/>
</dbReference>
<dbReference type="Proteomes" id="UP000186804">
    <property type="component" value="Unassembled WGS sequence"/>
</dbReference>
<gene>
    <name evidence="2" type="ORF">cand_004840</name>
</gene>
<dbReference type="VEuPathDB" id="CryptoDB:cand_004840"/>
<sequence>MIKDQKKEIQRSISRLNKTELLFRWDQKSLPPYLYRIDAPWIYLLQKQMNRDKEFENWIQNQWNETRKKFYISQGLKPPSISITSKEVIYGNKKKVKNNKDKNEDVEDKPPQVDTKDMKFSAKLIPSSITILDNGKRFFVTQSLENRRILTTLATQSEKIMRAQWRYILLYCGGDFQESGILPLIATIDTPLNHTKYKSRYSMALISPYCENGNVENIISNISGAKHRYCYTCGLLHYNLLLIIRALAFLEMFEVYHGNIKPSNIYVSTTGFVLLLGDFMLPCNIREWYIDIVQNKANIPYNVSPELNKLLSHPNYKTYTELEEQIDFYKNDVFCLAMVFLSISILYKPNQRDLVNIEKYIKDGLMELAKESTWTPEYVRLLSRMLILNPEERPRFQDLLTVEDYETFLGKGLFEKSKDLFKIKLLKKEDDELSQPEDEILHFSDLSEGIKLQRKQGKMGICSYIIK</sequence>
<comment type="caution">
    <text evidence="2">The sequence shown here is derived from an EMBL/GenBank/DDBJ whole genome shotgun (WGS) entry which is preliminary data.</text>
</comment>
<feature type="domain" description="Protein kinase" evidence="1">
    <location>
        <begin position="82"/>
        <end position="409"/>
    </location>
</feature>
<dbReference type="InterPro" id="IPR011009">
    <property type="entry name" value="Kinase-like_dom_sf"/>
</dbReference>